<dbReference type="EMBL" id="LODL01000035">
    <property type="protein sequence ID" value="KXB29334.1"/>
    <property type="molecule type" value="Genomic_DNA"/>
</dbReference>
<evidence type="ECO:0000313" key="2">
    <source>
        <dbReference type="EMBL" id="KXB29334.1"/>
    </source>
</evidence>
<sequence>MWLLRLLAVILVVAIGVSLLIYVISGNRAYLAFTWRLFRYGIIFALVVFALMIIERIAVIPV</sequence>
<dbReference type="Proteomes" id="UP000070186">
    <property type="component" value="Unassembled WGS sequence"/>
</dbReference>
<keyword evidence="1" id="KW-0472">Membrane</keyword>
<comment type="caution">
    <text evidence="2">The sequence shown here is derived from an EMBL/GenBank/DDBJ whole genome shotgun (WGS) entry which is preliminary data.</text>
</comment>
<name>A0A133XEG5_9RHOO</name>
<reference evidence="2 3" key="1">
    <citation type="submission" date="2015-12" db="EMBL/GenBank/DDBJ databases">
        <title>Nitrous oxide reduction kinetics distinguish bacteria harboring typical versus atypical NosZ.</title>
        <authorList>
            <person name="Yoon S."/>
            <person name="Nissen S."/>
            <person name="Park D."/>
            <person name="Sanford R.A."/>
            <person name="Loeffler F.E."/>
        </authorList>
    </citation>
    <scope>NUCLEOTIDE SEQUENCE [LARGE SCALE GENOMIC DNA]</scope>
    <source>
        <strain evidence="2 3">ATCC BAA-841</strain>
    </source>
</reference>
<dbReference type="AlphaFoldDB" id="A0A133XEG5"/>
<feature type="transmembrane region" description="Helical" evidence="1">
    <location>
        <begin position="37"/>
        <end position="59"/>
    </location>
</feature>
<dbReference type="RefSeq" id="WP_066884754.1">
    <property type="nucleotide sequence ID" value="NZ_LODL01000035.1"/>
</dbReference>
<keyword evidence="3" id="KW-1185">Reference proteome</keyword>
<dbReference type="STRING" id="281362.AT959_15300"/>
<accession>A0A133XEG5</accession>
<feature type="transmembrane region" description="Helical" evidence="1">
    <location>
        <begin position="6"/>
        <end position="25"/>
    </location>
</feature>
<keyword evidence="1" id="KW-1133">Transmembrane helix</keyword>
<protein>
    <submittedName>
        <fullName evidence="2">Uncharacterized protein</fullName>
    </submittedName>
</protein>
<organism evidence="2 3">
    <name type="scientific">Dechloromonas denitrificans</name>
    <dbReference type="NCBI Taxonomy" id="281362"/>
    <lineage>
        <taxon>Bacteria</taxon>
        <taxon>Pseudomonadati</taxon>
        <taxon>Pseudomonadota</taxon>
        <taxon>Betaproteobacteria</taxon>
        <taxon>Rhodocyclales</taxon>
        <taxon>Azonexaceae</taxon>
        <taxon>Dechloromonas</taxon>
    </lineage>
</organism>
<gene>
    <name evidence="2" type="ORF">AT959_15300</name>
</gene>
<evidence type="ECO:0000256" key="1">
    <source>
        <dbReference type="SAM" id="Phobius"/>
    </source>
</evidence>
<proteinExistence type="predicted"/>
<evidence type="ECO:0000313" key="3">
    <source>
        <dbReference type="Proteomes" id="UP000070186"/>
    </source>
</evidence>
<keyword evidence="1" id="KW-0812">Transmembrane</keyword>